<name>A0ABS0C2M0_9NOCA</name>
<evidence type="ECO:0000313" key="2">
    <source>
        <dbReference type="Proteomes" id="UP000807309"/>
    </source>
</evidence>
<dbReference type="SUPFAM" id="SSF56399">
    <property type="entry name" value="ADP-ribosylation"/>
    <property type="match status" value="1"/>
</dbReference>
<accession>A0ABS0C2M0</accession>
<proteinExistence type="predicted"/>
<evidence type="ECO:0000313" key="1">
    <source>
        <dbReference type="EMBL" id="MBF6224633.1"/>
    </source>
</evidence>
<dbReference type="RefSeq" id="WP_195031951.1">
    <property type="nucleotide sequence ID" value="NZ_JADLRE010000003.1"/>
</dbReference>
<dbReference type="Gene3D" id="3.90.176.10">
    <property type="entry name" value="Toxin ADP-ribosyltransferase, Chain A, domain 1"/>
    <property type="match status" value="1"/>
</dbReference>
<dbReference type="EMBL" id="JADLRE010000003">
    <property type="protein sequence ID" value="MBF6224633.1"/>
    <property type="molecule type" value="Genomic_DNA"/>
</dbReference>
<comment type="caution">
    <text evidence="1">The sequence shown here is derived from an EMBL/GenBank/DDBJ whole genome shotgun (WGS) entry which is preliminary data.</text>
</comment>
<dbReference type="Proteomes" id="UP000807309">
    <property type="component" value="Unassembled WGS sequence"/>
</dbReference>
<organism evidence="1 2">
    <name type="scientific">Nocardia abscessus</name>
    <dbReference type="NCBI Taxonomy" id="120957"/>
    <lineage>
        <taxon>Bacteria</taxon>
        <taxon>Bacillati</taxon>
        <taxon>Actinomycetota</taxon>
        <taxon>Actinomycetes</taxon>
        <taxon>Mycobacteriales</taxon>
        <taxon>Nocardiaceae</taxon>
        <taxon>Nocardia</taxon>
    </lineage>
</organism>
<protein>
    <submittedName>
        <fullName evidence="1">Uncharacterized protein</fullName>
    </submittedName>
</protein>
<keyword evidence="2" id="KW-1185">Reference proteome</keyword>
<dbReference type="PROSITE" id="PS51996">
    <property type="entry name" value="TR_MART"/>
    <property type="match status" value="1"/>
</dbReference>
<gene>
    <name evidence="1" type="ORF">IU470_05860</name>
</gene>
<reference evidence="1 2" key="1">
    <citation type="submission" date="2020-10" db="EMBL/GenBank/DDBJ databases">
        <title>Identification of Nocardia species via Next-generation sequencing and recognition of intraspecies genetic diversity.</title>
        <authorList>
            <person name="Li P."/>
            <person name="Li P."/>
            <person name="Lu B."/>
        </authorList>
    </citation>
    <scope>NUCLEOTIDE SEQUENCE [LARGE SCALE GENOMIC DNA]</scope>
    <source>
        <strain evidence="1 2">N-11</strain>
    </source>
</reference>
<sequence>MTVMDVDPQTYYSTATRLQEAAINWFSAIDGRFGALSNCSSMAGSYTEAREWADAYDNGAAELLRQTTLIAEAAGNFATVLQTVGYNYAVADFTATINAGGPGPEKPASFPPAVYLCRVPLPSAGGPGNGLVSDSVELIEMIGVTVPDGDTDKLQAVADAWKQIQSDPAVTGLSVALDQIAKEIDQNTAPEISLIVQNLNTLRYSADDAVAAFGEFSTACLDHKADLKELRDKLVVLLQDLGKQIAAEVGITIALAVAASVITAGLGAALGAARVTQIIARCSAPIRALVDGWKIARKVKPFSANRLGGLAQKEKELQRLKRMGQQATTPTRPASLSRAEVDAIADYSGSGHQYANLPLRAGRPLTPEQQRYVDTLNSALDKLPNHQGPVTRVTDLDPADLNKYYAAWRRNEGVTEDAFTSTSPLRNGGNIRDGNVEFQYFPQTGKDVTQYSAPGNPEVLFKTGTTFQPTNITTDWTTGRTIIEMIEVVPK</sequence>